<dbReference type="RefSeq" id="YP_010671961.1">
    <property type="nucleotide sequence ID" value="NC_070973.1"/>
</dbReference>
<dbReference type="CDD" id="cd06974">
    <property type="entry name" value="TerD_like"/>
    <property type="match status" value="1"/>
</dbReference>
<accession>A0A7T5UFT8</accession>
<dbReference type="KEGG" id="vg:77948223"/>
<evidence type="ECO:0000313" key="2">
    <source>
        <dbReference type="EMBL" id="QQG33713.1"/>
    </source>
</evidence>
<name>A0A7T5UFT8_9CAUD</name>
<evidence type="ECO:0000259" key="1">
    <source>
        <dbReference type="Pfam" id="PF02342"/>
    </source>
</evidence>
<dbReference type="InterPro" id="IPR051324">
    <property type="entry name" value="Stress/Tellurium_Resist"/>
</dbReference>
<proteinExistence type="predicted"/>
<sequence>MAVVLRKNASLNLSKSVAALTTYRFGLSWDESADLDAVAMVVDENGKLFPPVENNMAYYGNCTANKFGNAENPVPGLTHSGDARDGSAAGDDETIVIDTTKLQKDRIIIAVTSYSENGPVPFAASVNPVAKLYDDKGNVLVEVKLDENVAFSTAVEFVEIAKVNGDWTVTNLTNPAGNSENGLTDLLAARS</sequence>
<dbReference type="EMBL" id="MW343794">
    <property type="protein sequence ID" value="QQG33713.1"/>
    <property type="molecule type" value="Genomic_DNA"/>
</dbReference>
<evidence type="ECO:0000313" key="3">
    <source>
        <dbReference type="Proteomes" id="UP000595896"/>
    </source>
</evidence>
<dbReference type="PANTHER" id="PTHR32097:SF17">
    <property type="entry name" value="CAMP-BINDING PROTEIN 1-RELATED"/>
    <property type="match status" value="1"/>
</dbReference>
<dbReference type="Gene3D" id="2.60.60.30">
    <property type="entry name" value="sav2460 like domains"/>
    <property type="match status" value="1"/>
</dbReference>
<keyword evidence="3" id="KW-1185">Reference proteome</keyword>
<feature type="domain" description="TerD" evidence="1">
    <location>
        <begin position="1"/>
        <end position="173"/>
    </location>
</feature>
<dbReference type="Pfam" id="PF02342">
    <property type="entry name" value="TerD"/>
    <property type="match status" value="1"/>
</dbReference>
<dbReference type="GeneID" id="77948223"/>
<protein>
    <submittedName>
        <fullName evidence="2">Stress response protein</fullName>
    </submittedName>
</protein>
<dbReference type="InterPro" id="IPR003325">
    <property type="entry name" value="TerD"/>
</dbReference>
<dbReference type="PANTHER" id="PTHR32097">
    <property type="entry name" value="CAMP-BINDING PROTEIN 1-RELATED"/>
    <property type="match status" value="1"/>
</dbReference>
<reference evidence="2 3" key="1">
    <citation type="submission" date="2020-12" db="EMBL/GenBank/DDBJ databases">
        <authorList>
            <person name="Luo D."/>
            <person name="Li C."/>
            <person name="Zeng H."/>
        </authorList>
    </citation>
    <scope>NUCLEOTIDE SEQUENCE [LARGE SCALE GENOMIC DNA]</scope>
</reference>
<dbReference type="Proteomes" id="UP000595896">
    <property type="component" value="Segment"/>
</dbReference>
<organism evidence="2 3">
    <name type="scientific">Cronobacter phage A24</name>
    <dbReference type="NCBI Taxonomy" id="2795745"/>
    <lineage>
        <taxon>Viruses</taxon>
        <taxon>Duplodnaviria</taxon>
        <taxon>Heunggongvirae</taxon>
        <taxon>Uroviricota</taxon>
        <taxon>Caudoviricetes</taxon>
        <taxon>Grimontviridae</taxon>
        <taxon>Crifsvirus</taxon>
        <taxon>Crifsvirus A24</taxon>
    </lineage>
</organism>